<dbReference type="InterPro" id="IPR036397">
    <property type="entry name" value="RNaseH_sf"/>
</dbReference>
<evidence type="ECO:0000313" key="2">
    <source>
        <dbReference type="EMBL" id="PJE63609.1"/>
    </source>
</evidence>
<dbReference type="Gene3D" id="3.30.420.10">
    <property type="entry name" value="Ribonuclease H-like superfamily/Ribonuclease H"/>
    <property type="match status" value="1"/>
</dbReference>
<dbReference type="AlphaFoldDB" id="A0A2M8KUM4"/>
<reference evidence="3" key="1">
    <citation type="submission" date="2017-09" db="EMBL/GenBank/DDBJ databases">
        <title>Depth-based differentiation of microbial function through sediment-hosted aquifers and enrichment of novel symbionts in the deep terrestrial subsurface.</title>
        <authorList>
            <person name="Probst A.J."/>
            <person name="Ladd B."/>
            <person name="Jarett J.K."/>
            <person name="Geller-Mcgrath D.E."/>
            <person name="Sieber C.M.K."/>
            <person name="Emerson J.B."/>
            <person name="Anantharaman K."/>
            <person name="Thomas B.C."/>
            <person name="Malmstrom R."/>
            <person name="Stieglmeier M."/>
            <person name="Klingl A."/>
            <person name="Woyke T."/>
            <person name="Ryan C.M."/>
            <person name="Banfield J.F."/>
        </authorList>
    </citation>
    <scope>NUCLEOTIDE SEQUENCE [LARGE SCALE GENOMIC DNA]</scope>
</reference>
<accession>A0A2M8KUM4</accession>
<dbReference type="InterPro" id="IPR038720">
    <property type="entry name" value="YprB_RNase_H-like_dom"/>
</dbReference>
<dbReference type="SUPFAM" id="SSF53098">
    <property type="entry name" value="Ribonuclease H-like"/>
    <property type="match status" value="1"/>
</dbReference>
<evidence type="ECO:0000259" key="1">
    <source>
        <dbReference type="Pfam" id="PF13482"/>
    </source>
</evidence>
<comment type="caution">
    <text evidence="2">The sequence shown here is derived from an EMBL/GenBank/DDBJ whole genome shotgun (WGS) entry which is preliminary data.</text>
</comment>
<feature type="domain" description="YprB ribonuclease H-like" evidence="1">
    <location>
        <begin position="5"/>
        <end position="150"/>
    </location>
</feature>
<proteinExistence type="predicted"/>
<dbReference type="Pfam" id="PF13482">
    <property type="entry name" value="RNase_H_2"/>
    <property type="match status" value="1"/>
</dbReference>
<protein>
    <recommendedName>
        <fullName evidence="1">YprB ribonuclease H-like domain-containing protein</fullName>
    </recommendedName>
</protein>
<dbReference type="EMBL" id="PFEE01000052">
    <property type="protein sequence ID" value="PJE63609.1"/>
    <property type="molecule type" value="Genomic_DNA"/>
</dbReference>
<gene>
    <name evidence="2" type="ORF">COU89_02450</name>
</gene>
<dbReference type="Proteomes" id="UP000231569">
    <property type="component" value="Unassembled WGS sequence"/>
</dbReference>
<dbReference type="InterPro" id="IPR012337">
    <property type="entry name" value="RNaseH-like_sf"/>
</dbReference>
<organism evidence="2 3">
    <name type="scientific">Candidatus Roizmanbacteria bacterium CG10_big_fil_rev_8_21_14_0_10_45_7</name>
    <dbReference type="NCBI Taxonomy" id="1974854"/>
    <lineage>
        <taxon>Bacteria</taxon>
        <taxon>Candidatus Roizmaniibacteriota</taxon>
    </lineage>
</organism>
<dbReference type="GO" id="GO:0003676">
    <property type="term" value="F:nucleic acid binding"/>
    <property type="evidence" value="ECO:0007669"/>
    <property type="project" value="InterPro"/>
</dbReference>
<evidence type="ECO:0000313" key="3">
    <source>
        <dbReference type="Proteomes" id="UP000231569"/>
    </source>
</evidence>
<sequence length="193" mass="22298">MAKPLIFDIETQSSFRDVNNDVRKLKVSVVAAYDFATEQAHAFTESQLSELFKLFEKASVIIGYNSNSFDLAVLNEYYVGDVYRLPHFDLLEDIKEKLGKRLPLDDLVQATLNQGKTGHGLHAIELYKQGKMDELIAYCKDDVRLTRDLFMHGVERGYIYYPDIPKKKVLLVENWKDQFNMQRVQGHNLTLGF</sequence>
<name>A0A2M8KUM4_9BACT</name>